<evidence type="ECO:0000256" key="1">
    <source>
        <dbReference type="SAM" id="Phobius"/>
    </source>
</evidence>
<gene>
    <name evidence="2" type="ORF">GCM10022276_27920</name>
</gene>
<keyword evidence="3" id="KW-1185">Reference proteome</keyword>
<sequence length="258" mass="29834">MVIRRIREHAAHADWFTVGLDLLIVIIGVFLGMQANNWNETRVERQQAESYRTRLVEDLRANESDLKQRREYYRQVRHHALAALEVLDHPSASAGEQFLIDSFQATQIVPRTLSRFTYDEMIAAGGLDRLGNAALRTRVKNYYSAMETAETTFRSTPPYREHLRRVMPYQVQQRARIRCREKLGTAQSGEQTNVLPTSCALELDYEIVAKAVTRIRSSPEIADDLTRHLIDLDLKLDLFDLFEGRARNLRQNMEVKTS</sequence>
<feature type="transmembrane region" description="Helical" evidence="1">
    <location>
        <begin position="12"/>
        <end position="33"/>
    </location>
</feature>
<keyword evidence="1" id="KW-0812">Transmembrane</keyword>
<reference evidence="3" key="1">
    <citation type="journal article" date="2019" name="Int. J. Syst. Evol. Microbiol.">
        <title>The Global Catalogue of Microorganisms (GCM) 10K type strain sequencing project: providing services to taxonomists for standard genome sequencing and annotation.</title>
        <authorList>
            <consortium name="The Broad Institute Genomics Platform"/>
            <consortium name="The Broad Institute Genome Sequencing Center for Infectious Disease"/>
            <person name="Wu L."/>
            <person name="Ma J."/>
        </authorList>
    </citation>
    <scope>NUCLEOTIDE SEQUENCE [LARGE SCALE GENOMIC DNA]</scope>
    <source>
        <strain evidence="3">JCM 17543</strain>
    </source>
</reference>
<dbReference type="EMBL" id="BAABBM010000001">
    <property type="protein sequence ID" value="GAA3907943.1"/>
    <property type="molecule type" value="Genomic_DNA"/>
</dbReference>
<comment type="caution">
    <text evidence="2">The sequence shown here is derived from an EMBL/GenBank/DDBJ whole genome shotgun (WGS) entry which is preliminary data.</text>
</comment>
<proteinExistence type="predicted"/>
<dbReference type="RefSeq" id="WP_344700302.1">
    <property type="nucleotide sequence ID" value="NZ_BAABBM010000001.1"/>
</dbReference>
<dbReference type="Proteomes" id="UP001500827">
    <property type="component" value="Unassembled WGS sequence"/>
</dbReference>
<protein>
    <submittedName>
        <fullName evidence="2">Uncharacterized protein</fullName>
    </submittedName>
</protein>
<accession>A0ABP7LXK0</accession>
<organism evidence="2 3">
    <name type="scientific">Sphingomonas limnosediminicola</name>
    <dbReference type="NCBI Taxonomy" id="940133"/>
    <lineage>
        <taxon>Bacteria</taxon>
        <taxon>Pseudomonadati</taxon>
        <taxon>Pseudomonadota</taxon>
        <taxon>Alphaproteobacteria</taxon>
        <taxon>Sphingomonadales</taxon>
        <taxon>Sphingomonadaceae</taxon>
        <taxon>Sphingomonas</taxon>
    </lineage>
</organism>
<name>A0ABP7LXK0_9SPHN</name>
<evidence type="ECO:0000313" key="3">
    <source>
        <dbReference type="Proteomes" id="UP001500827"/>
    </source>
</evidence>
<keyword evidence="1" id="KW-0472">Membrane</keyword>
<keyword evidence="1" id="KW-1133">Transmembrane helix</keyword>
<evidence type="ECO:0000313" key="2">
    <source>
        <dbReference type="EMBL" id="GAA3907943.1"/>
    </source>
</evidence>